<sequence length="648" mass="76574">MAFFFGIKSLNDNKDESSSTSVSSNVTPETPKEDKIPKDIYVKTINKQNEDPVVDLFDSNPLSNEMLLLLKCNFITLETDWEKAIQKKHVSISDDYSSVLQNNELKHDILKPTYALGLLKNFPKDERGIEQEIKGYDKFHYDVSSNKWTFNLKDNLKFENDKKINNETVKYSFDTNKKILEFLHSDKDEKVYPDNLKKLLATTFIKDEHDELTFSFYYDKPQKLSYVVSFLNLLTLFPKEEFEKSYEGKSIDKAEYGAKEYPFISYGPYQVSQGYDHEKDWIFKKNSKYFENDKYPNSFIHYKLIENDQEGVQLFNDGKLNELIINDNNLLEYISNKQYIAKDTRGVGYLYFNNFLEEQEDDLEIQNMKTKTNYFVQDPRFRQALFFAIDRQKLKQENLFKFNPTFSFISNITLITDYEKFNKTNFHEENLRKFLNIQENNVSETNLIQNSFNPRKALELFKSVENDFSKTQLGKKYFSPLKIIFRSDGSDFQEKLITSLKSMFEECFSTSEIDIEVETEGDFNLVISEKGLINRDRAHTILVYIADLIKKANGQDRTYEIPYLNKQLSQNELLEELTALQNKSDSDNKQDASEAKTQFFNIIKQLEEEVFQKFPIMPLYQIKKHKFYKDLINDFTDSFLIWRLNDRC</sequence>
<dbReference type="PANTHER" id="PTHR30290">
    <property type="entry name" value="PERIPLASMIC BINDING COMPONENT OF ABC TRANSPORTER"/>
    <property type="match status" value="1"/>
</dbReference>
<protein>
    <submittedName>
        <fullName evidence="3">ABC transporter substrate-binding protein</fullName>
    </submittedName>
</protein>
<dbReference type="Gene3D" id="3.40.190.10">
    <property type="entry name" value="Periplasmic binding protein-like II"/>
    <property type="match status" value="1"/>
</dbReference>
<dbReference type="Proteomes" id="UP000037386">
    <property type="component" value="Unassembled WGS sequence"/>
</dbReference>
<evidence type="ECO:0000259" key="2">
    <source>
        <dbReference type="Pfam" id="PF00496"/>
    </source>
</evidence>
<dbReference type="InterPro" id="IPR000914">
    <property type="entry name" value="SBP_5_dom"/>
</dbReference>
<dbReference type="GO" id="GO:1904680">
    <property type="term" value="F:peptide transmembrane transporter activity"/>
    <property type="evidence" value="ECO:0007669"/>
    <property type="project" value="TreeGrafter"/>
</dbReference>
<dbReference type="AlphaFoldDB" id="A0A0M1N0W0"/>
<accession>A0A0M1N0W0</accession>
<dbReference type="SUPFAM" id="SSF53850">
    <property type="entry name" value="Periplasmic binding protein-like II"/>
    <property type="match status" value="1"/>
</dbReference>
<evidence type="ECO:0000256" key="1">
    <source>
        <dbReference type="SAM" id="MobiDB-lite"/>
    </source>
</evidence>
<dbReference type="OrthoDB" id="383714at2"/>
<dbReference type="Gene3D" id="3.10.105.10">
    <property type="entry name" value="Dipeptide-binding Protein, Domain 3"/>
    <property type="match status" value="1"/>
</dbReference>
<feature type="compositionally biased region" description="Low complexity" evidence="1">
    <location>
        <begin position="18"/>
        <end position="27"/>
    </location>
</feature>
<proteinExistence type="predicted"/>
<feature type="domain" description="Solute-binding protein family 5" evidence="2">
    <location>
        <begin position="146"/>
        <end position="524"/>
    </location>
</feature>
<dbReference type="STRING" id="479893.CPX_001389"/>
<organism evidence="3 4">
    <name type="scientific">Candidatus Phytoplasma pruni</name>
    <dbReference type="NCBI Taxonomy" id="479893"/>
    <lineage>
        <taxon>Bacteria</taxon>
        <taxon>Bacillati</taxon>
        <taxon>Mycoplasmatota</taxon>
        <taxon>Mollicutes</taxon>
        <taxon>Acholeplasmatales</taxon>
        <taxon>Acholeplasmataceae</taxon>
        <taxon>Candidatus Phytoplasma</taxon>
        <taxon>16SrIII (X-disease group)</taxon>
    </lineage>
</organism>
<dbReference type="RefSeq" id="WP_053521357.1">
    <property type="nucleotide sequence ID" value="NZ_LHCF01000003.1"/>
</dbReference>
<dbReference type="InterPro" id="IPR039424">
    <property type="entry name" value="SBP_5"/>
</dbReference>
<comment type="caution">
    <text evidence="3">The sequence shown here is derived from an EMBL/GenBank/DDBJ whole genome shotgun (WGS) entry which is preliminary data.</text>
</comment>
<evidence type="ECO:0000313" key="4">
    <source>
        <dbReference type="Proteomes" id="UP000037386"/>
    </source>
</evidence>
<dbReference type="Pfam" id="PF00496">
    <property type="entry name" value="SBP_bac_5"/>
    <property type="match status" value="1"/>
</dbReference>
<name>A0A0M1N0W0_9MOLU</name>
<feature type="region of interest" description="Disordered" evidence="1">
    <location>
        <begin position="13"/>
        <end position="33"/>
    </location>
</feature>
<dbReference type="GO" id="GO:0015833">
    <property type="term" value="P:peptide transport"/>
    <property type="evidence" value="ECO:0007669"/>
    <property type="project" value="TreeGrafter"/>
</dbReference>
<dbReference type="PATRIC" id="fig|479893.3.peg.172"/>
<dbReference type="EMBL" id="LHCF01000003">
    <property type="protein sequence ID" value="KOR75599.1"/>
    <property type="molecule type" value="Genomic_DNA"/>
</dbReference>
<evidence type="ECO:0000313" key="3">
    <source>
        <dbReference type="EMBL" id="KOR75599.1"/>
    </source>
</evidence>
<reference evidence="4" key="1">
    <citation type="submission" date="2015-05" db="EMBL/GenBank/DDBJ databases">
        <title>Draft genome sequence of 'Candidatus Phytoplasma Pruni' strain CX, a plant pathogenic bacterium.</title>
        <authorList>
            <person name="Lee I.-M."/>
            <person name="Bottner-Parker K.D."/>
            <person name="Shao J."/>
            <person name="Gundersen-Rindal D.E."/>
            <person name="Zhao Y."/>
            <person name="Davis R.E."/>
        </authorList>
    </citation>
    <scope>NUCLEOTIDE SEQUENCE [LARGE SCALE GENOMIC DNA]</scope>
    <source>
        <strain evidence="4">CX</strain>
    </source>
</reference>
<gene>
    <name evidence="3" type="ORF">CPX_001389</name>
</gene>